<evidence type="ECO:0000313" key="1">
    <source>
        <dbReference type="EMBL" id="UPV75845.1"/>
    </source>
</evidence>
<organism evidence="1 2">
    <name type="scientific">Halorussus limi</name>
    <dbReference type="NCBI Taxonomy" id="2938695"/>
    <lineage>
        <taxon>Archaea</taxon>
        <taxon>Methanobacteriati</taxon>
        <taxon>Methanobacteriota</taxon>
        <taxon>Stenosarchaea group</taxon>
        <taxon>Halobacteria</taxon>
        <taxon>Halobacteriales</taxon>
        <taxon>Haladaptataceae</taxon>
        <taxon>Halorussus</taxon>
    </lineage>
</organism>
<dbReference type="RefSeq" id="WP_248651882.1">
    <property type="nucleotide sequence ID" value="NZ_CP096659.1"/>
</dbReference>
<reference evidence="1 2" key="1">
    <citation type="submission" date="2022-04" db="EMBL/GenBank/DDBJ databases">
        <title>Diverse halophilic archaea isolated from saline environments.</title>
        <authorList>
            <person name="Cui H.-L."/>
        </authorList>
    </citation>
    <scope>NUCLEOTIDE SEQUENCE [LARGE SCALE GENOMIC DNA]</scope>
    <source>
        <strain evidence="1 2">XZYJT49</strain>
    </source>
</reference>
<dbReference type="KEGG" id="halx:M0R89_07225"/>
<dbReference type="AlphaFoldDB" id="A0A8U0HXH4"/>
<accession>A0A8U0HXH4</accession>
<dbReference type="Proteomes" id="UP000830729">
    <property type="component" value="Chromosome"/>
</dbReference>
<name>A0A8U0HXH4_9EURY</name>
<proteinExistence type="predicted"/>
<keyword evidence="2" id="KW-1185">Reference proteome</keyword>
<sequence length="59" mass="6570">MIAQFARGERTADDTDRTVLDVSGVETDRVNEYVGEWFPDVADVHLERKGGKTFLVAGE</sequence>
<protein>
    <submittedName>
        <fullName evidence="1">Uncharacterized protein</fullName>
    </submittedName>
</protein>
<evidence type="ECO:0000313" key="2">
    <source>
        <dbReference type="Proteomes" id="UP000830729"/>
    </source>
</evidence>
<gene>
    <name evidence="1" type="ORF">M0R89_07225</name>
</gene>
<dbReference type="GeneID" id="72184978"/>
<dbReference type="EMBL" id="CP096659">
    <property type="protein sequence ID" value="UPV75845.1"/>
    <property type="molecule type" value="Genomic_DNA"/>
</dbReference>